<keyword evidence="3" id="KW-1185">Reference proteome</keyword>
<comment type="caution">
    <text evidence="2">The sequence shown here is derived from an EMBL/GenBank/DDBJ whole genome shotgun (WGS) entry which is preliminary data.</text>
</comment>
<dbReference type="EMBL" id="BAABRI010000019">
    <property type="protein sequence ID" value="GAA5483981.1"/>
    <property type="molecule type" value="Genomic_DNA"/>
</dbReference>
<feature type="chain" id="PRO_5045865081" description="DUF5679 domain-containing protein" evidence="1">
    <location>
        <begin position="24"/>
        <end position="128"/>
    </location>
</feature>
<gene>
    <name evidence="2" type="ORF">Hsar01_03218</name>
</gene>
<keyword evidence="1" id="KW-0732">Signal</keyword>
<sequence>MKTIVTTLSALALAVGMLGIAEAQSPNRAPFFRSTKSVEKISSMKPGDRYVLVCRDCETATVGEIADAADAEKLCHDGGTIHCDGCKKKVTIKRVGPPGKGTPARTKREVTYLNSKGEECMVLIPLKD</sequence>
<evidence type="ECO:0000313" key="2">
    <source>
        <dbReference type="EMBL" id="GAA5483981.1"/>
    </source>
</evidence>
<reference evidence="2 3" key="1">
    <citation type="submission" date="2024-02" db="EMBL/GenBank/DDBJ databases">
        <title>Haloferula sargassicola NBRC 104335.</title>
        <authorList>
            <person name="Ichikawa N."/>
            <person name="Katano-Makiyama Y."/>
            <person name="Hidaka K."/>
        </authorList>
    </citation>
    <scope>NUCLEOTIDE SEQUENCE [LARGE SCALE GENOMIC DNA]</scope>
    <source>
        <strain evidence="2 3">NBRC 104335</strain>
    </source>
</reference>
<evidence type="ECO:0000256" key="1">
    <source>
        <dbReference type="SAM" id="SignalP"/>
    </source>
</evidence>
<accession>A0ABP9UTF5</accession>
<proteinExistence type="predicted"/>
<evidence type="ECO:0008006" key="4">
    <source>
        <dbReference type="Google" id="ProtNLM"/>
    </source>
</evidence>
<dbReference type="Proteomes" id="UP001476282">
    <property type="component" value="Unassembled WGS sequence"/>
</dbReference>
<organism evidence="2 3">
    <name type="scientific">Haloferula sargassicola</name>
    <dbReference type="NCBI Taxonomy" id="490096"/>
    <lineage>
        <taxon>Bacteria</taxon>
        <taxon>Pseudomonadati</taxon>
        <taxon>Verrucomicrobiota</taxon>
        <taxon>Verrucomicrobiia</taxon>
        <taxon>Verrucomicrobiales</taxon>
        <taxon>Verrucomicrobiaceae</taxon>
        <taxon>Haloferula</taxon>
    </lineage>
</organism>
<name>A0ABP9UTF5_9BACT</name>
<dbReference type="RefSeq" id="WP_353568080.1">
    <property type="nucleotide sequence ID" value="NZ_BAABRI010000019.1"/>
</dbReference>
<feature type="signal peptide" evidence="1">
    <location>
        <begin position="1"/>
        <end position="23"/>
    </location>
</feature>
<protein>
    <recommendedName>
        <fullName evidence="4">DUF5679 domain-containing protein</fullName>
    </recommendedName>
</protein>
<evidence type="ECO:0000313" key="3">
    <source>
        <dbReference type="Proteomes" id="UP001476282"/>
    </source>
</evidence>